<protein>
    <submittedName>
        <fullName evidence="2">Uncharacterized protein</fullName>
    </submittedName>
</protein>
<evidence type="ECO:0000313" key="3">
    <source>
        <dbReference type="Proteomes" id="UP000801864"/>
    </source>
</evidence>
<gene>
    <name evidence="2" type="ORF">CFAM422_011849</name>
</gene>
<organism evidence="2 3">
    <name type="scientific">Trichoderma lentiforme</name>
    <dbReference type="NCBI Taxonomy" id="1567552"/>
    <lineage>
        <taxon>Eukaryota</taxon>
        <taxon>Fungi</taxon>
        <taxon>Dikarya</taxon>
        <taxon>Ascomycota</taxon>
        <taxon>Pezizomycotina</taxon>
        <taxon>Sordariomycetes</taxon>
        <taxon>Hypocreomycetidae</taxon>
        <taxon>Hypocreales</taxon>
        <taxon>Hypocreaceae</taxon>
        <taxon>Trichoderma</taxon>
    </lineage>
</organism>
<accession>A0A9P4X518</accession>
<sequence>MSDAAPEGERARGGKSESARRRPKQPGSAAGGRIKAREGNESRRSLGGQQRNRGGRMRG</sequence>
<feature type="region of interest" description="Disordered" evidence="1">
    <location>
        <begin position="1"/>
        <end position="59"/>
    </location>
</feature>
<feature type="compositionally biased region" description="Basic and acidic residues" evidence="1">
    <location>
        <begin position="7"/>
        <end position="20"/>
    </location>
</feature>
<feature type="compositionally biased region" description="Basic and acidic residues" evidence="1">
    <location>
        <begin position="35"/>
        <end position="44"/>
    </location>
</feature>
<name>A0A9P4X518_9HYPO</name>
<dbReference type="AlphaFoldDB" id="A0A9P4X518"/>
<reference evidence="2 3" key="1">
    <citation type="submission" date="2018-06" db="EMBL/GenBank/DDBJ databases">
        <title>Genome analysis of cellulolytic fungus Trichoderma lentiforme CFAM-422.</title>
        <authorList>
            <person name="Steindorff A.S."/>
            <person name="Formighieri E.F."/>
            <person name="Midorikawa G.E.O."/>
            <person name="Tamietti M.S."/>
            <person name="Ramos E.Z."/>
            <person name="Silva A.S."/>
            <person name="Bon E.P.S."/>
            <person name="Mendes T.D."/>
            <person name="Damaso M.C.T."/>
            <person name="Favaro L.C.L."/>
        </authorList>
    </citation>
    <scope>NUCLEOTIDE SEQUENCE [LARGE SCALE GENOMIC DNA]</scope>
    <source>
        <strain evidence="2 3">CFAM-422</strain>
    </source>
</reference>
<dbReference type="EMBL" id="QLNT01000026">
    <property type="protein sequence ID" value="KAF3058852.1"/>
    <property type="molecule type" value="Genomic_DNA"/>
</dbReference>
<evidence type="ECO:0000256" key="1">
    <source>
        <dbReference type="SAM" id="MobiDB-lite"/>
    </source>
</evidence>
<evidence type="ECO:0000313" key="2">
    <source>
        <dbReference type="EMBL" id="KAF3058852.1"/>
    </source>
</evidence>
<keyword evidence="3" id="KW-1185">Reference proteome</keyword>
<comment type="caution">
    <text evidence="2">The sequence shown here is derived from an EMBL/GenBank/DDBJ whole genome shotgun (WGS) entry which is preliminary data.</text>
</comment>
<dbReference type="Proteomes" id="UP000801864">
    <property type="component" value="Unassembled WGS sequence"/>
</dbReference>
<proteinExistence type="predicted"/>